<dbReference type="Proteomes" id="UP000316628">
    <property type="component" value="Unassembled WGS sequence"/>
</dbReference>
<comment type="caution">
    <text evidence="2">The sequence shown here is derived from an EMBL/GenBank/DDBJ whole genome shotgun (WGS) entry which is preliminary data.</text>
</comment>
<dbReference type="AlphaFoldDB" id="A0A543J7X2"/>
<keyword evidence="3" id="KW-1185">Reference proteome</keyword>
<reference evidence="2 3" key="1">
    <citation type="submission" date="2019-06" db="EMBL/GenBank/DDBJ databases">
        <title>Sequencing the genomes of 1000 actinobacteria strains.</title>
        <authorList>
            <person name="Klenk H.-P."/>
        </authorList>
    </citation>
    <scope>NUCLEOTIDE SEQUENCE [LARGE SCALE GENOMIC DNA]</scope>
    <source>
        <strain evidence="2 3">DSM 45456</strain>
    </source>
</reference>
<proteinExistence type="predicted"/>
<organism evidence="2 3">
    <name type="scientific">Saccharothrix saharensis</name>
    <dbReference type="NCBI Taxonomy" id="571190"/>
    <lineage>
        <taxon>Bacteria</taxon>
        <taxon>Bacillati</taxon>
        <taxon>Actinomycetota</taxon>
        <taxon>Actinomycetes</taxon>
        <taxon>Pseudonocardiales</taxon>
        <taxon>Pseudonocardiaceae</taxon>
        <taxon>Saccharothrix</taxon>
    </lineage>
</organism>
<dbReference type="Pfam" id="PF08940">
    <property type="entry name" value="DUF1918"/>
    <property type="match status" value="1"/>
</dbReference>
<dbReference type="SUPFAM" id="SSF50118">
    <property type="entry name" value="Cell growth inhibitor/plasmid maintenance toxic component"/>
    <property type="match status" value="1"/>
</dbReference>
<gene>
    <name evidence="2" type="ORF">FHX81_1209</name>
</gene>
<dbReference type="InterPro" id="IPR015035">
    <property type="entry name" value="DUF1918"/>
</dbReference>
<dbReference type="EMBL" id="VFPP01000001">
    <property type="protein sequence ID" value="TQM78921.1"/>
    <property type="molecule type" value="Genomic_DNA"/>
</dbReference>
<protein>
    <submittedName>
        <fullName evidence="2">Uncharacterized protein DUF1918</fullName>
    </submittedName>
</protein>
<feature type="domain" description="DUF1918" evidence="1">
    <location>
        <begin position="3"/>
        <end position="59"/>
    </location>
</feature>
<evidence type="ECO:0000259" key="1">
    <source>
        <dbReference type="Pfam" id="PF08940"/>
    </source>
</evidence>
<name>A0A543J7X2_9PSEU</name>
<sequence length="78" mass="8434">MVKARVGDWVVVEGVTLNASTRRGQVVELRHADGSPPYPVHWVDSDMRTLVFPGPDAHVVSAEEEARRAAAAVDATAR</sequence>
<evidence type="ECO:0000313" key="2">
    <source>
        <dbReference type="EMBL" id="TQM78921.1"/>
    </source>
</evidence>
<evidence type="ECO:0000313" key="3">
    <source>
        <dbReference type="Proteomes" id="UP000316628"/>
    </source>
</evidence>
<accession>A0A543J7X2</accession>
<dbReference type="Gene3D" id="2.30.30.440">
    <property type="entry name" value="Domain of unknown function DUF1918"/>
    <property type="match status" value="1"/>
</dbReference>